<evidence type="ECO:0000256" key="5">
    <source>
        <dbReference type="ARBA" id="ARBA00047913"/>
    </source>
</evidence>
<keyword evidence="8" id="KW-1185">Reference proteome</keyword>
<dbReference type="AlphaFoldDB" id="A0A0B7MP05"/>
<dbReference type="GO" id="GO:0016740">
    <property type="term" value="F:transferase activity"/>
    <property type="evidence" value="ECO:0007669"/>
    <property type="project" value="UniProtKB-KW"/>
</dbReference>
<dbReference type="RefSeq" id="WP_044665391.1">
    <property type="nucleotide sequence ID" value="NZ_CDRZ01000246.1"/>
</dbReference>
<keyword evidence="6 7" id="KW-0436">Ligase</keyword>
<dbReference type="InterPro" id="IPR003837">
    <property type="entry name" value="GatC"/>
</dbReference>
<dbReference type="PANTHER" id="PTHR15004:SF0">
    <property type="entry name" value="GLUTAMYL-TRNA(GLN) AMIDOTRANSFERASE SUBUNIT C, MITOCHONDRIAL"/>
    <property type="match status" value="1"/>
</dbReference>
<dbReference type="PANTHER" id="PTHR15004">
    <property type="entry name" value="GLUTAMYL-TRNA(GLN) AMIDOTRANSFERASE SUBUNIT C, MITOCHONDRIAL"/>
    <property type="match status" value="1"/>
</dbReference>
<dbReference type="Proteomes" id="UP000046155">
    <property type="component" value="Unassembled WGS sequence"/>
</dbReference>
<evidence type="ECO:0000256" key="1">
    <source>
        <dbReference type="ARBA" id="ARBA00010757"/>
    </source>
</evidence>
<dbReference type="GO" id="GO:0050566">
    <property type="term" value="F:asparaginyl-tRNA synthase (glutamine-hydrolyzing) activity"/>
    <property type="evidence" value="ECO:0007669"/>
    <property type="project" value="RHEA"/>
</dbReference>
<dbReference type="GO" id="GO:0050567">
    <property type="term" value="F:glutaminyl-tRNA synthase (glutamine-hydrolyzing) activity"/>
    <property type="evidence" value="ECO:0007669"/>
    <property type="project" value="UniProtKB-UniRule"/>
</dbReference>
<dbReference type="OrthoDB" id="9813938at2"/>
<comment type="subunit">
    <text evidence="2 6">Heterotrimer of A, B and C subunits.</text>
</comment>
<dbReference type="Pfam" id="PF02686">
    <property type="entry name" value="GatC"/>
    <property type="match status" value="1"/>
</dbReference>
<dbReference type="GO" id="GO:0006450">
    <property type="term" value="P:regulation of translational fidelity"/>
    <property type="evidence" value="ECO:0007669"/>
    <property type="project" value="InterPro"/>
</dbReference>
<evidence type="ECO:0000256" key="4">
    <source>
        <dbReference type="ARBA" id="ARBA00047380"/>
    </source>
</evidence>
<dbReference type="SUPFAM" id="SSF141000">
    <property type="entry name" value="Glu-tRNAGln amidotransferase C subunit"/>
    <property type="match status" value="1"/>
</dbReference>
<keyword evidence="6" id="KW-0648">Protein biosynthesis</keyword>
<comment type="catalytic activity">
    <reaction evidence="4 6">
        <text>L-aspartyl-tRNA(Asn) + L-glutamine + ATP + H2O = L-asparaginyl-tRNA(Asn) + L-glutamate + ADP + phosphate + 2 H(+)</text>
        <dbReference type="Rhea" id="RHEA:14513"/>
        <dbReference type="Rhea" id="RHEA-COMP:9674"/>
        <dbReference type="Rhea" id="RHEA-COMP:9677"/>
        <dbReference type="ChEBI" id="CHEBI:15377"/>
        <dbReference type="ChEBI" id="CHEBI:15378"/>
        <dbReference type="ChEBI" id="CHEBI:29985"/>
        <dbReference type="ChEBI" id="CHEBI:30616"/>
        <dbReference type="ChEBI" id="CHEBI:43474"/>
        <dbReference type="ChEBI" id="CHEBI:58359"/>
        <dbReference type="ChEBI" id="CHEBI:78515"/>
        <dbReference type="ChEBI" id="CHEBI:78516"/>
        <dbReference type="ChEBI" id="CHEBI:456216"/>
    </reaction>
</comment>
<evidence type="ECO:0000256" key="3">
    <source>
        <dbReference type="ARBA" id="ARBA00024799"/>
    </source>
</evidence>
<dbReference type="GO" id="GO:0006412">
    <property type="term" value="P:translation"/>
    <property type="evidence" value="ECO:0007669"/>
    <property type="project" value="UniProtKB-UniRule"/>
</dbReference>
<evidence type="ECO:0000313" key="7">
    <source>
        <dbReference type="EMBL" id="CEO89442.1"/>
    </source>
</evidence>
<reference evidence="8" key="1">
    <citation type="submission" date="2015-01" db="EMBL/GenBank/DDBJ databases">
        <authorList>
            <person name="Manzoor Shahid"/>
            <person name="Zubair Saima"/>
        </authorList>
    </citation>
    <scope>NUCLEOTIDE SEQUENCE [LARGE SCALE GENOMIC DNA]</scope>
    <source>
        <strain evidence="8">Sp3</strain>
    </source>
</reference>
<gene>
    <name evidence="6 7" type="primary">gatC</name>
    <name evidence="7" type="ORF">SSCH_490006</name>
</gene>
<dbReference type="HAMAP" id="MF_00122">
    <property type="entry name" value="GatC"/>
    <property type="match status" value="1"/>
</dbReference>
<dbReference type="NCBIfam" id="TIGR00135">
    <property type="entry name" value="gatC"/>
    <property type="match status" value="1"/>
</dbReference>
<accession>A0A0B7MP05</accession>
<keyword evidence="6" id="KW-0067">ATP-binding</keyword>
<comment type="catalytic activity">
    <reaction evidence="5 6">
        <text>L-glutamyl-tRNA(Gln) + L-glutamine + ATP + H2O = L-glutaminyl-tRNA(Gln) + L-glutamate + ADP + phosphate + H(+)</text>
        <dbReference type="Rhea" id="RHEA:17521"/>
        <dbReference type="Rhea" id="RHEA-COMP:9681"/>
        <dbReference type="Rhea" id="RHEA-COMP:9684"/>
        <dbReference type="ChEBI" id="CHEBI:15377"/>
        <dbReference type="ChEBI" id="CHEBI:15378"/>
        <dbReference type="ChEBI" id="CHEBI:29985"/>
        <dbReference type="ChEBI" id="CHEBI:30616"/>
        <dbReference type="ChEBI" id="CHEBI:43474"/>
        <dbReference type="ChEBI" id="CHEBI:58359"/>
        <dbReference type="ChEBI" id="CHEBI:78520"/>
        <dbReference type="ChEBI" id="CHEBI:78521"/>
        <dbReference type="ChEBI" id="CHEBI:456216"/>
    </reaction>
</comment>
<evidence type="ECO:0000256" key="2">
    <source>
        <dbReference type="ARBA" id="ARBA00011123"/>
    </source>
</evidence>
<dbReference type="InterPro" id="IPR036113">
    <property type="entry name" value="Asp/Glu-ADT_sf_sub_c"/>
</dbReference>
<dbReference type="GO" id="GO:0070681">
    <property type="term" value="P:glutaminyl-tRNAGln biosynthesis via transamidation"/>
    <property type="evidence" value="ECO:0007669"/>
    <property type="project" value="TreeGrafter"/>
</dbReference>
<evidence type="ECO:0000313" key="8">
    <source>
        <dbReference type="Proteomes" id="UP000046155"/>
    </source>
</evidence>
<protein>
    <recommendedName>
        <fullName evidence="6">Aspartyl/glutamyl-tRNA(Asn/Gln) amidotransferase subunit C</fullName>
        <shortName evidence="6">Asp/Glu-ADT subunit C</shortName>
        <ecNumber evidence="6">6.3.5.-</ecNumber>
    </recommendedName>
</protein>
<evidence type="ECO:0000256" key="6">
    <source>
        <dbReference type="HAMAP-Rule" id="MF_00122"/>
    </source>
</evidence>
<sequence length="94" mass="11111">MKLAREEVRQVAVLAHLALDEDEFDELYDEFNEVLEFVETINNIDTENVEPTYYLLPLQNVWRSDEAHQPLAPEDVFRDTPERDGSYFKVPRIL</sequence>
<name>A0A0B7MP05_9FIRM</name>
<proteinExistence type="inferred from homology"/>
<organism evidence="7 8">
    <name type="scientific">Syntrophaceticus schinkii</name>
    <dbReference type="NCBI Taxonomy" id="499207"/>
    <lineage>
        <taxon>Bacteria</taxon>
        <taxon>Bacillati</taxon>
        <taxon>Bacillota</taxon>
        <taxon>Clostridia</taxon>
        <taxon>Thermoanaerobacterales</taxon>
        <taxon>Thermoanaerobacterales Family III. Incertae Sedis</taxon>
        <taxon>Syntrophaceticus</taxon>
    </lineage>
</organism>
<dbReference type="EC" id="6.3.5.-" evidence="6"/>
<keyword evidence="7" id="KW-0808">Transferase</keyword>
<dbReference type="Gene3D" id="1.10.20.60">
    <property type="entry name" value="Glu-tRNAGln amidotransferase C subunit, N-terminal domain"/>
    <property type="match status" value="1"/>
</dbReference>
<dbReference type="EMBL" id="CDRZ01000246">
    <property type="protein sequence ID" value="CEO89442.1"/>
    <property type="molecule type" value="Genomic_DNA"/>
</dbReference>
<comment type="similarity">
    <text evidence="1 6">Belongs to the GatC family.</text>
</comment>
<keyword evidence="6" id="KW-0547">Nucleotide-binding</keyword>
<dbReference type="GO" id="GO:0005524">
    <property type="term" value="F:ATP binding"/>
    <property type="evidence" value="ECO:0007669"/>
    <property type="project" value="UniProtKB-KW"/>
</dbReference>
<comment type="function">
    <text evidence="3 6">Allows the formation of correctly charged Asn-tRNA(Asn) or Gln-tRNA(Gln) through the transamidation of misacylated Asp-tRNA(Asn) or Glu-tRNA(Gln) in organisms which lack either or both of asparaginyl-tRNA or glutaminyl-tRNA synthetases. The reaction takes place in the presence of glutamine and ATP through an activated phospho-Asp-tRNA(Asn) or phospho-Glu-tRNA(Gln).</text>
</comment>